<accession>A0A291IIM2</accession>
<dbReference type="PROSITE" id="PS50975">
    <property type="entry name" value="ATP_GRASP"/>
    <property type="match status" value="1"/>
</dbReference>
<dbReference type="Proteomes" id="UP000077734">
    <property type="component" value="Unassembled WGS sequence"/>
</dbReference>
<evidence type="ECO:0000313" key="1">
    <source>
        <dbReference type="EMBL" id="OAI24484.1"/>
    </source>
</evidence>
<dbReference type="PIRSF" id="PIRSF016766">
    <property type="entry name" value="UCP016766_ATPgrasp"/>
    <property type="match status" value="1"/>
</dbReference>
<protein>
    <submittedName>
        <fullName evidence="1">Uncharacterized protein</fullName>
    </submittedName>
</protein>
<dbReference type="InterPro" id="IPR024710">
    <property type="entry name" value="MfnD"/>
</dbReference>
<name>A0A291IIM2_9GAMM</name>
<dbReference type="Gene3D" id="3.30.470.20">
    <property type="entry name" value="ATP-grasp fold, B domain"/>
    <property type="match status" value="1"/>
</dbReference>
<reference evidence="1 2" key="1">
    <citation type="submission" date="2016-03" db="EMBL/GenBank/DDBJ databases">
        <authorList>
            <person name="Heylen K."/>
            <person name="De Vos P."/>
            <person name="Vekeman B."/>
        </authorList>
    </citation>
    <scope>NUCLEOTIDE SEQUENCE [LARGE SCALE GENOMIC DNA]</scope>
    <source>
        <strain evidence="1 2">R-49807</strain>
    </source>
</reference>
<keyword evidence="2" id="KW-1185">Reference proteome</keyword>
<dbReference type="GO" id="GO:0005524">
    <property type="term" value="F:ATP binding"/>
    <property type="evidence" value="ECO:0007669"/>
    <property type="project" value="UniProtKB-UniRule"/>
</dbReference>
<dbReference type="Gene3D" id="2.30.36.100">
    <property type="match status" value="1"/>
</dbReference>
<dbReference type="InterPro" id="IPR003806">
    <property type="entry name" value="ATP-grasp_PylC-type"/>
</dbReference>
<sequence length="330" mass="35570">MKQLTILVFEYISGGGMAGEALPASLLAEGRMMLQALLGELKRIPQLRLRVLLDQRCDLAIDSEHAELVRIGAGQDIMALLPELLAETDLFWPIAPETGGILSRLAQMAQAAGIETLLSDAATLALCGDKLATYRHLTAHAIPAVETYPTEKCPDFPGRTVVKIRDGAGCQDTRVVAAGALSAAVADLHQPEHYVVQPFVAGRAISLSALFKNGKGYFLTCNQQQIVLAGQRFSLHGCLVNIHQQREADYRHLVGRIAEALPGLWGYAGIDLIEIGESEGLVLEINPRLTSSYVGIGQAIGINVAEQVLRLRQGEPIAVPTRQQCVEVTI</sequence>
<dbReference type="Pfam" id="PF02655">
    <property type="entry name" value="ATP-grasp_3"/>
    <property type="match status" value="1"/>
</dbReference>
<dbReference type="InterPro" id="IPR011761">
    <property type="entry name" value="ATP-grasp"/>
</dbReference>
<gene>
    <name evidence="1" type="ORF">A1356_15655</name>
</gene>
<proteinExistence type="predicted"/>
<dbReference type="InterPro" id="IPR040803">
    <property type="entry name" value="MfnD_preATP-grasp"/>
</dbReference>
<dbReference type="KEGG" id="mko:MKLM6_1783"/>
<dbReference type="SUPFAM" id="SSF56059">
    <property type="entry name" value="Glutathione synthetase ATP-binding domain-like"/>
    <property type="match status" value="1"/>
</dbReference>
<dbReference type="AlphaFoldDB" id="A0A291IIM2"/>
<dbReference type="GO" id="GO:0046872">
    <property type="term" value="F:metal ion binding"/>
    <property type="evidence" value="ECO:0007669"/>
    <property type="project" value="InterPro"/>
</dbReference>
<evidence type="ECO:0000313" key="2">
    <source>
        <dbReference type="Proteomes" id="UP000077734"/>
    </source>
</evidence>
<dbReference type="Gene3D" id="3.40.50.11770">
    <property type="match status" value="1"/>
</dbReference>
<dbReference type="RefSeq" id="WP_082889544.1">
    <property type="nucleotide sequence ID" value="NZ_CP023669.1"/>
</dbReference>
<dbReference type="EMBL" id="LUUL01000089">
    <property type="protein sequence ID" value="OAI24484.1"/>
    <property type="molecule type" value="Genomic_DNA"/>
</dbReference>
<dbReference type="Pfam" id="PF18301">
    <property type="entry name" value="preATP-grasp_3"/>
    <property type="match status" value="1"/>
</dbReference>
<organism evidence="1 2">
    <name type="scientific">Methylomonas koyamae</name>
    <dbReference type="NCBI Taxonomy" id="702114"/>
    <lineage>
        <taxon>Bacteria</taxon>
        <taxon>Pseudomonadati</taxon>
        <taxon>Pseudomonadota</taxon>
        <taxon>Gammaproteobacteria</taxon>
        <taxon>Methylococcales</taxon>
        <taxon>Methylococcaceae</taxon>
        <taxon>Methylomonas</taxon>
    </lineage>
</organism>
<comment type="caution">
    <text evidence="1">The sequence shown here is derived from an EMBL/GenBank/DDBJ whole genome shotgun (WGS) entry which is preliminary data.</text>
</comment>